<feature type="domain" description="Cadherin" evidence="15">
    <location>
        <begin position="2662"/>
        <end position="2768"/>
    </location>
</feature>
<evidence type="ECO:0000256" key="6">
    <source>
        <dbReference type="ARBA" id="ARBA00022989"/>
    </source>
</evidence>
<feature type="domain" description="Cadherin" evidence="15">
    <location>
        <begin position="2252"/>
        <end position="2355"/>
    </location>
</feature>
<evidence type="ECO:0000256" key="8">
    <source>
        <dbReference type="ARBA" id="ARBA00023157"/>
    </source>
</evidence>
<feature type="disulfide bond" evidence="10">
    <location>
        <begin position="4450"/>
        <end position="4459"/>
    </location>
</feature>
<feature type="compositionally biased region" description="Basic and acidic residues" evidence="11">
    <location>
        <begin position="4739"/>
        <end position="4751"/>
    </location>
</feature>
<feature type="domain" description="EGF-like" evidence="14">
    <location>
        <begin position="4154"/>
        <end position="4190"/>
    </location>
</feature>
<feature type="domain" description="Cadherin" evidence="15">
    <location>
        <begin position="3085"/>
        <end position="3189"/>
    </location>
</feature>
<evidence type="ECO:0000256" key="5">
    <source>
        <dbReference type="ARBA" id="ARBA00022837"/>
    </source>
</evidence>
<dbReference type="PROSITE" id="PS50026">
    <property type="entry name" value="EGF_3"/>
    <property type="match status" value="5"/>
</dbReference>
<feature type="domain" description="Cadherin" evidence="15">
    <location>
        <begin position="1305"/>
        <end position="1409"/>
    </location>
</feature>
<dbReference type="Pfam" id="PF00028">
    <property type="entry name" value="Cadherin"/>
    <property type="match status" value="33"/>
</dbReference>
<evidence type="ECO:0000256" key="10">
    <source>
        <dbReference type="PROSITE-ProRule" id="PRU00076"/>
    </source>
</evidence>
<dbReference type="Gene3D" id="2.60.40.60">
    <property type="entry name" value="Cadherins"/>
    <property type="match status" value="34"/>
</dbReference>
<dbReference type="PANTHER" id="PTHR24027:SF422">
    <property type="entry name" value="CADHERIN DOMAIN-CONTAINING PROTEIN"/>
    <property type="match status" value="1"/>
</dbReference>
<dbReference type="PANTHER" id="PTHR24027">
    <property type="entry name" value="CADHERIN-23"/>
    <property type="match status" value="1"/>
</dbReference>
<feature type="domain" description="Cadherin" evidence="15">
    <location>
        <begin position="3520"/>
        <end position="3616"/>
    </location>
</feature>
<dbReference type="InterPro" id="IPR001791">
    <property type="entry name" value="Laminin_G"/>
</dbReference>
<feature type="domain" description="EGF-like" evidence="14">
    <location>
        <begin position="3904"/>
        <end position="3940"/>
    </location>
</feature>
<dbReference type="PROSITE" id="PS00232">
    <property type="entry name" value="CADHERIN_1"/>
    <property type="match status" value="21"/>
</dbReference>
<dbReference type="PROSITE" id="PS00010">
    <property type="entry name" value="ASX_HYDROXYL"/>
    <property type="match status" value="3"/>
</dbReference>
<comment type="caution">
    <text evidence="10">Lacks conserved residue(s) required for the propagation of feature annotation.</text>
</comment>
<dbReference type="InterPro" id="IPR018097">
    <property type="entry name" value="EGF_Ca-bd_CS"/>
</dbReference>
<evidence type="ECO:0000256" key="9">
    <source>
        <dbReference type="PROSITE-ProRule" id="PRU00043"/>
    </source>
</evidence>
<dbReference type="InterPro" id="IPR000742">
    <property type="entry name" value="EGF"/>
</dbReference>
<feature type="disulfide bond" evidence="10">
    <location>
        <begin position="4180"/>
        <end position="4189"/>
    </location>
</feature>
<feature type="domain" description="Cadherin" evidence="15">
    <location>
        <begin position="1832"/>
        <end position="1935"/>
    </location>
</feature>
<feature type="domain" description="Cadherin" evidence="15">
    <location>
        <begin position="1200"/>
        <end position="1304"/>
    </location>
</feature>
<protein>
    <recommendedName>
        <fullName evidence="18">Protocadherin Fat 4</fullName>
    </recommendedName>
</protein>
<feature type="domain" description="Cadherin" evidence="15">
    <location>
        <begin position="3190"/>
        <end position="3296"/>
    </location>
</feature>
<organism evidence="16 17">
    <name type="scientific">Porites evermanni</name>
    <dbReference type="NCBI Taxonomy" id="104178"/>
    <lineage>
        <taxon>Eukaryota</taxon>
        <taxon>Metazoa</taxon>
        <taxon>Cnidaria</taxon>
        <taxon>Anthozoa</taxon>
        <taxon>Hexacorallia</taxon>
        <taxon>Scleractinia</taxon>
        <taxon>Fungiina</taxon>
        <taxon>Poritidae</taxon>
        <taxon>Porites</taxon>
    </lineage>
</organism>
<evidence type="ECO:0000259" key="15">
    <source>
        <dbReference type="PROSITE" id="PS50268"/>
    </source>
</evidence>
<feature type="domain" description="Cadherin" evidence="15">
    <location>
        <begin position="3405"/>
        <end position="3512"/>
    </location>
</feature>
<feature type="region of interest" description="Disordered" evidence="11">
    <location>
        <begin position="4649"/>
        <end position="4751"/>
    </location>
</feature>
<evidence type="ECO:0000256" key="12">
    <source>
        <dbReference type="SAM" id="Phobius"/>
    </source>
</evidence>
<dbReference type="Proteomes" id="UP001159427">
    <property type="component" value="Unassembled WGS sequence"/>
</dbReference>
<feature type="domain" description="Cadherin" evidence="15">
    <location>
        <begin position="1519"/>
        <end position="1621"/>
    </location>
</feature>
<feature type="domain" description="Cadherin" evidence="15">
    <location>
        <begin position="572"/>
        <end position="678"/>
    </location>
</feature>
<feature type="domain" description="Cadherin" evidence="15">
    <location>
        <begin position="2982"/>
        <end position="3085"/>
    </location>
</feature>
<keyword evidence="8 10" id="KW-1015">Disulfide bond</keyword>
<dbReference type="CDD" id="cd00054">
    <property type="entry name" value="EGF_CA"/>
    <property type="match status" value="5"/>
</dbReference>
<feature type="disulfide bond" evidence="10">
    <location>
        <begin position="3854"/>
        <end position="3863"/>
    </location>
</feature>
<evidence type="ECO:0000313" key="16">
    <source>
        <dbReference type="EMBL" id="CAH3192279.1"/>
    </source>
</evidence>
<keyword evidence="5 9" id="KW-0106">Calcium</keyword>
<evidence type="ECO:0000256" key="11">
    <source>
        <dbReference type="SAM" id="MobiDB-lite"/>
    </source>
</evidence>
<keyword evidence="10" id="KW-0245">EGF-like domain</keyword>
<dbReference type="Gene3D" id="2.10.25.10">
    <property type="entry name" value="Laminin"/>
    <property type="match status" value="5"/>
</dbReference>
<dbReference type="CDD" id="cd11304">
    <property type="entry name" value="Cadherin_repeat"/>
    <property type="match status" value="33"/>
</dbReference>
<dbReference type="PROSITE" id="PS50268">
    <property type="entry name" value="CADHERIN_2"/>
    <property type="match status" value="34"/>
</dbReference>
<evidence type="ECO:0000256" key="3">
    <source>
        <dbReference type="ARBA" id="ARBA00022729"/>
    </source>
</evidence>
<feature type="region of interest" description="Disordered" evidence="11">
    <location>
        <begin position="4831"/>
        <end position="4858"/>
    </location>
</feature>
<feature type="domain" description="Cadherin" evidence="15">
    <location>
        <begin position="2147"/>
        <end position="2251"/>
    </location>
</feature>
<gene>
    <name evidence="16" type="ORF">PEVE_00023607</name>
</gene>
<feature type="domain" description="Cadherin" evidence="15">
    <location>
        <begin position="782"/>
        <end position="884"/>
    </location>
</feature>
<name>A0ABN8SMI1_9CNID</name>
<evidence type="ECO:0000259" key="13">
    <source>
        <dbReference type="PROSITE" id="PS50025"/>
    </source>
</evidence>
<dbReference type="SMART" id="SM00112">
    <property type="entry name" value="CA"/>
    <property type="match status" value="34"/>
</dbReference>
<feature type="domain" description="Cadherin" evidence="15">
    <location>
        <begin position="1091"/>
        <end position="1199"/>
    </location>
</feature>
<feature type="domain" description="Cadherin" evidence="15">
    <location>
        <begin position="987"/>
        <end position="1090"/>
    </location>
</feature>
<evidence type="ECO:0000313" key="17">
    <source>
        <dbReference type="Proteomes" id="UP001159427"/>
    </source>
</evidence>
<feature type="domain" description="EGF-like" evidence="14">
    <location>
        <begin position="3805"/>
        <end position="3864"/>
    </location>
</feature>
<feature type="disulfide bond" evidence="10">
    <location>
        <begin position="3930"/>
        <end position="3939"/>
    </location>
</feature>
<dbReference type="InterPro" id="IPR020894">
    <property type="entry name" value="Cadherin_CS"/>
</dbReference>
<feature type="domain" description="Cadherin" evidence="15">
    <location>
        <begin position="35"/>
        <end position="127"/>
    </location>
</feature>
<dbReference type="InterPro" id="IPR002126">
    <property type="entry name" value="Cadherin-like_dom"/>
</dbReference>
<feature type="domain" description="Cadherin" evidence="15">
    <location>
        <begin position="1410"/>
        <end position="1519"/>
    </location>
</feature>
<feature type="disulfide bond" evidence="10">
    <location>
        <begin position="3892"/>
        <end position="3901"/>
    </location>
</feature>
<feature type="domain" description="Cadherin" evidence="15">
    <location>
        <begin position="885"/>
        <end position="991"/>
    </location>
</feature>
<keyword evidence="4" id="KW-0677">Repeat</keyword>
<feature type="transmembrane region" description="Helical" evidence="12">
    <location>
        <begin position="4504"/>
        <end position="4525"/>
    </location>
</feature>
<feature type="domain" description="Cadherin" evidence="15">
    <location>
        <begin position="2459"/>
        <end position="2563"/>
    </location>
</feature>
<feature type="domain" description="Cadherin" evidence="15">
    <location>
        <begin position="2050"/>
        <end position="2146"/>
    </location>
</feature>
<dbReference type="InterPro" id="IPR013320">
    <property type="entry name" value="ConA-like_dom_sf"/>
</dbReference>
<dbReference type="InterPro" id="IPR015919">
    <property type="entry name" value="Cadherin-like_sf"/>
</dbReference>
<dbReference type="CDD" id="cd00110">
    <property type="entry name" value="LamG"/>
    <property type="match status" value="2"/>
</dbReference>
<feature type="compositionally biased region" description="Polar residues" evidence="11">
    <location>
        <begin position="4557"/>
        <end position="4566"/>
    </location>
</feature>
<keyword evidence="6 12" id="KW-1133">Transmembrane helix</keyword>
<dbReference type="SMART" id="SM00282">
    <property type="entry name" value="LamG"/>
    <property type="match status" value="2"/>
</dbReference>
<feature type="domain" description="EGF-like" evidence="14">
    <location>
        <begin position="4423"/>
        <end position="4460"/>
    </location>
</feature>
<feature type="domain" description="Cadherin" evidence="15">
    <location>
        <begin position="679"/>
        <end position="781"/>
    </location>
</feature>
<dbReference type="EMBL" id="CALNXI010003132">
    <property type="protein sequence ID" value="CAH3192279.1"/>
    <property type="molecule type" value="Genomic_DNA"/>
</dbReference>
<dbReference type="PROSITE" id="PS01186">
    <property type="entry name" value="EGF_2"/>
    <property type="match status" value="4"/>
</dbReference>
<comment type="subcellular location">
    <subcellularLocation>
        <location evidence="1">Membrane</location>
        <topology evidence="1">Single-pass membrane protein</topology>
    </subcellularLocation>
</comment>
<keyword evidence="2 12" id="KW-0812">Transmembrane</keyword>
<feature type="domain" description="Laminin G" evidence="13">
    <location>
        <begin position="3969"/>
        <end position="4152"/>
    </location>
</feature>
<keyword evidence="3" id="KW-0732">Signal</keyword>
<feature type="domain" description="Cadherin" evidence="15">
    <location>
        <begin position="3297"/>
        <end position="3404"/>
    </location>
</feature>
<dbReference type="SMART" id="SM00179">
    <property type="entry name" value="EGF_CA"/>
    <property type="match status" value="4"/>
</dbReference>
<evidence type="ECO:0000256" key="7">
    <source>
        <dbReference type="ARBA" id="ARBA00023136"/>
    </source>
</evidence>
<dbReference type="Pfam" id="PF02210">
    <property type="entry name" value="Laminin_G_2"/>
    <property type="match status" value="2"/>
</dbReference>
<feature type="compositionally biased region" description="Low complexity" evidence="11">
    <location>
        <begin position="4832"/>
        <end position="4845"/>
    </location>
</feature>
<dbReference type="PROSITE" id="PS01187">
    <property type="entry name" value="EGF_CA"/>
    <property type="match status" value="1"/>
</dbReference>
<dbReference type="InterPro" id="IPR039808">
    <property type="entry name" value="Cadherin"/>
</dbReference>
<feature type="domain" description="Cadherin" evidence="15">
    <location>
        <begin position="2768"/>
        <end position="2870"/>
    </location>
</feature>
<keyword evidence="7 12" id="KW-0472">Membrane</keyword>
<evidence type="ECO:0000256" key="1">
    <source>
        <dbReference type="ARBA" id="ARBA00004167"/>
    </source>
</evidence>
<feature type="domain" description="Cadherin" evidence="15">
    <location>
        <begin position="1936"/>
        <end position="2042"/>
    </location>
</feature>
<dbReference type="PRINTS" id="PR00205">
    <property type="entry name" value="CADHERIN"/>
</dbReference>
<evidence type="ECO:0000259" key="14">
    <source>
        <dbReference type="PROSITE" id="PS50026"/>
    </source>
</evidence>
<dbReference type="SMART" id="SM00181">
    <property type="entry name" value="EGF"/>
    <property type="match status" value="5"/>
</dbReference>
<dbReference type="InterPro" id="IPR001881">
    <property type="entry name" value="EGF-like_Ca-bd_dom"/>
</dbReference>
<evidence type="ECO:0000256" key="4">
    <source>
        <dbReference type="ARBA" id="ARBA00022737"/>
    </source>
</evidence>
<feature type="domain" description="Cadherin" evidence="15">
    <location>
        <begin position="240"/>
        <end position="347"/>
    </location>
</feature>
<feature type="domain" description="Cadherin" evidence="15">
    <location>
        <begin position="128"/>
        <end position="239"/>
    </location>
</feature>
<evidence type="ECO:0008006" key="18">
    <source>
        <dbReference type="Google" id="ProtNLM"/>
    </source>
</evidence>
<proteinExistence type="predicted"/>
<evidence type="ECO:0000256" key="2">
    <source>
        <dbReference type="ARBA" id="ARBA00022692"/>
    </source>
</evidence>
<keyword evidence="17" id="KW-1185">Reference proteome</keyword>
<dbReference type="SUPFAM" id="SSF57196">
    <property type="entry name" value="EGF/Laminin"/>
    <property type="match status" value="3"/>
</dbReference>
<dbReference type="SUPFAM" id="SSF49899">
    <property type="entry name" value="Concanavalin A-like lectins/glucanases"/>
    <property type="match status" value="2"/>
</dbReference>
<dbReference type="InterPro" id="IPR000152">
    <property type="entry name" value="EGF-type_Asp/Asn_hydroxyl_site"/>
</dbReference>
<feature type="domain" description="Cadherin" evidence="15">
    <location>
        <begin position="2564"/>
        <end position="2661"/>
    </location>
</feature>
<feature type="domain" description="Cadherin" evidence="15">
    <location>
        <begin position="2356"/>
        <end position="2458"/>
    </location>
</feature>
<reference evidence="16 17" key="1">
    <citation type="submission" date="2022-05" db="EMBL/GenBank/DDBJ databases">
        <authorList>
            <consortium name="Genoscope - CEA"/>
            <person name="William W."/>
        </authorList>
    </citation>
    <scope>NUCLEOTIDE SEQUENCE [LARGE SCALE GENOMIC DNA]</scope>
</reference>
<dbReference type="Gene3D" id="2.60.120.200">
    <property type="match status" value="2"/>
</dbReference>
<sequence>MVKETLLGTTRAKLQLGTLFWTFVCCYAALLPSISARQYNFQVQEELQPGAIVGTLNITQGETYLLERNSPQFALNSQTGVITTKLRIDRDNLNTNPIVLQVRKNSSSSSFSVHVRVEDINDNTPEFSSPVFLVDIFENVPSNSVYSIDSATDFDAAENGTIDYAIVAGNEAGKFKLGRNTTECGGTALCIITQGNLDREKVAAYEINISASDRGKPSLRSYCLVNITIIDLNDNDPVFTTNSYNATVDENSPAGVEILAVSATDKDHSLNGEVIYSFDLDSDSNNFELNSTTGVIRTRAPLDYESKTLYTFKVSARDQPLGVPSRQSSQATVEIHVRDLNDNTPQIIRVVYANRKYPAEVIENSGTNVLVATIFVKDDDDPQGPNGQVIMETSNDNGSFKIEFTSILPPNGISLYNLKTAVSLDHERSDFYNITVTVKDRGTPSLNSSVHVLVRVIDVNDEIPSFGKSDYSASVSELAQNGSSVYRLTATDLDMGSNGKISYSILSGNALHWFQINSVSGLITTAMSLDREHLPQVSLTVLAKDHGSPPLNSTTVVMVSIDDINDNAPEFSHSIYNVTLAENMNPGTPVVTLSATDDDVGSNGNLTYRIDSTSQIALDTFTIGTSSGLLTTKIKLDREVKSVYDIPIIASDQGLLPLSSRTLVRLQVTDVNDNHPVFYPVTYIVSILTNAQPRVITQVTATDRDDGTNGQIFYRITSGADSKFAINCSSGEISTLMPLNSSEKGFYQLNVTANDLGGLYAKRAATVEVTVQGQSDDLPEFEHSLYNFTVYENEPSGTYVGKVIAAAKDNSDNILYSIVSGDPQHVFEVDSAGGIIMLDGHVDREKRDKYLLHVVAKAGIVHPLSATTSVKIDVLDRNDNPPLFSPSSAQVTIDASWPVGKEIYLASATDKDAGLNGAVRYKLTFDGNGLLKVNTTSGMVSLSRKVNSLDDPQYLIRVSASDQGAPPLRSTFMLTVVIVTNHQPRFLLPSFNASVPRNLPVGKIFLPVMAADPDEGDNGKLTYAISPIGNELDLFAVSPDGILFVKNQLNQAGSLYTLSVTVTDKGSPPLLSSVSVTVNIRDSIEYQPILINDTAAFSVVENQLPGTMIGRLPLRNDASLKSKKMIYSLHDHHGNFVINPVTGIITTVRTFDREQLVEQSGKNVLVFLAKATYGDSPSKQDTAVVVVTVEDQNDNIPEFRHSVLFVTVEESTPVGSIVYKVLASDPDEGVNANFTFSIMSGPNSEVFSIDPVHGNLFLNHSLDREKVDHYTLTVQAMDTNNRTMFSQVHLEIIVGDANDNKPEFTEKHLTVNVSENLAVSSLVAMIQATDKDAGENSEIAYTITSGNLEAVFDINHLTGEVFLSKPLNYERTQKYTLNITADDRGNPPKSTVSLLSINVIDENDSPPVFKDQPSVIRMLENVTSGSLIAHCSATDVDSGENGRVTYGILSQTPPEEMAFEVNPVTCAITTRRILDRETTPQYKIVIRAVDSASPGSAQLSATKEVTVLLQDVNDNKPIFATAPAVGINGNEGPNTVVTTILATDTDTGNNAKVTYNIVSGDTSFFQLDANTGQLVTRSQLPSNRLNYQLRVSAHDDGVPSQVSETSVTLFKKGQPNSGPTFTQASYRGSVEENSRTGTSVTQVQAAFSPSIPGAVIKYYMTADSSNGSFAVNENSGDITTAVELDRDNVSTSVFTLTLYAVDISGPSARTSSTTVEITVEDKNDNSPIFIQSTYIATVMEQLPPGASVATVSAVDKDQGLNAQVRYSIIGAGSFQINIATGEITTQQVLNRTVQEEYNLTVFATDGGNPALYSSCVVMVTVKDANDNAPQFDRLFYDFNIFEETAVGAIVGTVRATDSDIGENARISYSIVGNHRDVFSMDPFSGHLKVAGTLDRETVEIYILSVSATDHGNPRKSAYAEVYVNVLDRNDNAPEFSKSMYHVSISEAAAKDSSIITVSATDKDFGTNGVVSYTILAGNNDRTFGIYSNGTIYNLKTFDRERKSSYQLSILARDHAKPVAAQLSSTAAVQVTITDINDNSPYFISGNVTHVSEHAAGGDVITTIMVADEDAGSNGKVTFGLVKLDAFAPFSLGAADGVLRVSGSLDREVRDSYVVRVIATDQGVPAKRTEKKLTIVVDDYNDHAPVFQSGVSQVPVFENISIGSEVARFVATDSDQGSNAEIRYSIAAGNENGSFEIDPSTGVISTIKSLDRENTPSYILAIRASDLGIPPRFTDKSLSIFVRDVNDNTPTFTKGTYTPSVFENDLVANVVTVKAVDNDEGQNGALTYEIIRGNDGGFFTINAQTGQIGLTIALDREKQAKHTLKVQAKDGGTPPLVGEAMVLVDVKDRNDNPPVFQPDFFKASVKENSGVDTPVLRITATDADTGANSKITYSLSVSFGSFAIDANTGQVKTTAFLDRETTSSFELSVLATDGGIPPQTGKATLLVNVEDVNDFDPAFSSDLYTGTVSPGAAPGTFIIMVSAADNDIGPNAECEYTLTPTLTPTLPPVFQISPQTGIITVAQNVPSSRSSYSFIVKAANVNAPLRTDTTNVQINVLTGSSPVFQHQDQNITVSELAPVGTEILNVNATGHISYFIAAGNTGDVFNIDKLDGELRILKPLDFEQQKSYAVIVGARGAGIQSLSSFLTIRVLVTDENDNPPQFNQSVYRVQIQEELPENTTVLWVHASDADSGPNAVVKYKIAPGNSLASAAFQVSPKTGRIYTSVKLDRENTSLFTFKVRAENVANRSLADEAFVIVSVQDINDNAPVFIDPMTASVYENVSTGFRVAVLSATDADTQSNAQLRFSFAPGGNPDGVFNLDANNGSLTVQNNLNREYRSQYVLQVAVGDSLHTVTSNFTVIVLDVNDNPPRFVSDLLSQTIKEELPIGSEVVNVTAHDDDIGTNAVILYSILPSLASDVFTVNRQTGVLRLNKELLYKKPSPLGNENLYNITVKARNPYSPFFEATVHVVVEVTDANDHSPVFTPALYSFFVIVNTRSGETVGRVEATDQEDEGVNARVRYEIISGNGSALFSLDSDSGNVTVAGNIATPGVFFLRIKAEDSGDPSKESEADVYVEVVERNNHSPEFLPQYQASKLETLPVGSEVLSVTATDQDSGTNGQVSYRIESANPPGYFGIGERNGSIYVQKPLDYELTRLLILNVVGTDAGKIPRSDSVEVRITLLDANDNRPTFTQKEYHGYVPENTSPGAPVVSVTALDPDQGLGGTVEYSITSGGSAGLFEINRSSGKIISRATFDYEVEDMYALTVTARDQGNPQLESQPSAKVLVHVTSVNEYPPRFNKSLFQASVAENAPIGQSVTQIYATDQDKGPDGEVIFVLVGESNFQGFKLNRLSGVLSVSGKLDNERAGMVTLQVLAKNALQTRVTPDTSDLAKIIVTVTDANDAPRFLQSVYNARVTEGTISGSFVTNVSAVDDDFAKSPAEARIRYGILTGNIENAFIIDPDSGAITTLKSLDRESVSQYSLTVTATDQGRPPMSGNATVIVRIDDINDNAPRLPGNCIGRVREKEPAGTQVITLTPYDPDVDPNQGPFTFVIDGTPNNEFHLDGRTGVITTTVELDREVTASYNLSIRISDGGSPQQSAVSYCEIQVQDVNDNPPRQTSRIVHVNINNSLPSGDLAKVQPEDPDVNDVFVCEILQDSNGLFGFAPGSCVLRTKNKQTGSVVMDLKVNGSDGKWAVSYDVQVRFVAFNLQTFANSLTVRVQNTSPERFLSQSYQKFLNSINVIVSPLGYNSQLFSIKSAGVGLVDLTVAAKKPQAFEYMRREELSTALRNNRADLERNGNVNIQNVDYTPCTASSPCQNGGECTSYMYNLGTVTTLETTPVIFLSVDYEWRFSCVCKPGFGGKTCAVSEQGCNLNPCKNGATCLDKDSSFSCQCPSGFTGHTCSDDVNECEPNPCKNGGTCKNLIGSYQCDCKPGYLGKNCSSGYDFCRVASVTSWATPRCTCSQGQLCQCSCIGFESASYLQLPTLESLQRGNFNNITFEFASSQSDSLLLYNHDGQNKVDSDFIAIQIVGGKLRLSFNLGYTRSPVVVEAENFVADGKWHTVMAIRNRKVGEVSVDSSAPVSVSSQGQLQKLDLLGAPLFLGGVRDLDSALAHPGQHIQADDFLGCMRNVFINDRKLDPSLAKDSAGISDRCPRRGQCSDGLCKNGGKCVDYWFDYVCECKTGYSGRNCEEEVQPVKFGENSFLALQFKESYRRERQREDREGDAVRKRRALPPSSERFSIRFRTRNDGLLLLATDSVVTSVSGYTVVEIKSGNLKYTFGNGGDAASFTVESPVVTDGEWHNVTLLHQGKRVAVTLDGESRTKMFDAAAHDFLGKNIQSWFLGGYNSSLTALSLKKFRGCMEDLSIDGLHVSFSGPNKFAVISSPGGAVEEGCDGSGACATVQCQDPLKPYCFEEWEGYTCISDVQCKSNPCKNNGVCLPQKDGGFNCECKGDFNGETCAIPGVCWPHPCDDDKLCRVGDSGKFDCYVASGRTGDTGSSLSPGVIAAIVFLVVLVILIVVAVIVARRYRRQRQKAASRAPAEFDATAGTEVAADVQEASQRTSPSHSSDDSGVVIRNPSQKSLTDLRQSALPNGKDIVIHNVGAPEDYQIKLTKTSQEKIDPGFSESDGEFIMRNGMVLGMKETPINRADISGISRAPNHRSTPLDREGGRPLPNSRSRNRERKIPNPHFRHGMDKRQPLSRSVLDPRLRGPTNSKPSRRFRKGSLGSSSSDEPPDFSDVGHKSDDNNSERLEHYDIEVASLGYSEVSYQYDPNTFRDQSLNRREPPGLSAAEIERLRKQPPSGSLLDAVSSISDEDAPTIDKLSSVLEVPDTSSESSDDTFTCSEFEYDNDEPSREDYERGNMVFSKLADEDIIGNDKHAKATVENDGRTSHRGSISTLHFSDEEILPPTLNSKPANGSKDLFNWDDVLNWGLRYHNLRGVYKDIAQLKDSSSPRRRKDEEYV</sequence>
<feature type="domain" description="Laminin G" evidence="13">
    <location>
        <begin position="4195"/>
        <end position="4393"/>
    </location>
</feature>
<accession>A0ABN8SMI1</accession>
<feature type="domain" description="Cadherin" evidence="15">
    <location>
        <begin position="2871"/>
        <end position="2981"/>
    </location>
</feature>
<dbReference type="SUPFAM" id="SSF49313">
    <property type="entry name" value="Cadherin-like"/>
    <property type="match status" value="34"/>
</dbReference>
<feature type="region of interest" description="Disordered" evidence="11">
    <location>
        <begin position="4552"/>
        <end position="4585"/>
    </location>
</feature>
<feature type="domain" description="Cadherin" evidence="15">
    <location>
        <begin position="1730"/>
        <end position="1831"/>
    </location>
</feature>
<comment type="caution">
    <text evidence="16">The sequence shown here is derived from an EMBL/GenBank/DDBJ whole genome shotgun (WGS) entry which is preliminary data.</text>
</comment>
<dbReference type="Pfam" id="PF25374">
    <property type="entry name" value="Cadherin_FAT4_N"/>
    <property type="match status" value="1"/>
</dbReference>
<feature type="domain" description="Cadherin" evidence="15">
    <location>
        <begin position="467"/>
        <end position="571"/>
    </location>
</feature>
<feature type="domain" description="EGF-like" evidence="14">
    <location>
        <begin position="3866"/>
        <end position="3902"/>
    </location>
</feature>
<feature type="domain" description="Cadherin" evidence="15">
    <location>
        <begin position="353"/>
        <end position="466"/>
    </location>
</feature>
<feature type="domain" description="Cadherin" evidence="15">
    <location>
        <begin position="1622"/>
        <end position="1729"/>
    </location>
</feature>
<dbReference type="PROSITE" id="PS50025">
    <property type="entry name" value="LAM_G_DOMAIN"/>
    <property type="match status" value="2"/>
</dbReference>
<dbReference type="PROSITE" id="PS00022">
    <property type="entry name" value="EGF_1"/>
    <property type="match status" value="5"/>
</dbReference>
<dbReference type="Pfam" id="PF00008">
    <property type="entry name" value="EGF"/>
    <property type="match status" value="3"/>
</dbReference>